<dbReference type="InterPro" id="IPR029018">
    <property type="entry name" value="Hex-like_dom2"/>
</dbReference>
<dbReference type="Gene3D" id="3.30.379.10">
    <property type="entry name" value="Chitobiase/beta-hexosaminidase domain 2-like"/>
    <property type="match status" value="1"/>
</dbReference>
<evidence type="ECO:0000256" key="5">
    <source>
        <dbReference type="ARBA" id="ARBA00023295"/>
    </source>
</evidence>
<evidence type="ECO:0000256" key="6">
    <source>
        <dbReference type="ARBA" id="ARBA00030512"/>
    </source>
</evidence>
<dbReference type="InterPro" id="IPR015883">
    <property type="entry name" value="Glyco_hydro_20_cat"/>
</dbReference>
<dbReference type="CDD" id="cd06563">
    <property type="entry name" value="GH20_chitobiase-like"/>
    <property type="match status" value="1"/>
</dbReference>
<dbReference type="PANTHER" id="PTHR22600:SF57">
    <property type="entry name" value="BETA-N-ACETYLHEXOSAMINIDASE"/>
    <property type="match status" value="1"/>
</dbReference>
<proteinExistence type="inferred from homology"/>
<dbReference type="SUPFAM" id="SSF51445">
    <property type="entry name" value="(Trans)glycosidases"/>
    <property type="match status" value="1"/>
</dbReference>
<gene>
    <name evidence="11" type="ORF">J2T07_002475</name>
</gene>
<dbReference type="InterPro" id="IPR017853">
    <property type="entry name" value="GH"/>
</dbReference>
<dbReference type="Pfam" id="PF00728">
    <property type="entry name" value="Glyco_hydro_20"/>
    <property type="match status" value="1"/>
</dbReference>
<keyword evidence="12" id="KW-1185">Reference proteome</keyword>
<dbReference type="InterPro" id="IPR059177">
    <property type="entry name" value="GH29D-like_dom"/>
</dbReference>
<reference evidence="11 12" key="1">
    <citation type="submission" date="2023-07" db="EMBL/GenBank/DDBJ databases">
        <title>Sorghum-associated microbial communities from plants grown in Nebraska, USA.</title>
        <authorList>
            <person name="Schachtman D."/>
        </authorList>
    </citation>
    <scope>NUCLEOTIDE SEQUENCE [LARGE SCALE GENOMIC DNA]</scope>
    <source>
        <strain evidence="11 12">CC60</strain>
    </source>
</reference>
<evidence type="ECO:0000256" key="1">
    <source>
        <dbReference type="ARBA" id="ARBA00001231"/>
    </source>
</evidence>
<evidence type="ECO:0000259" key="8">
    <source>
        <dbReference type="Pfam" id="PF00728"/>
    </source>
</evidence>
<comment type="catalytic activity">
    <reaction evidence="1">
        <text>Hydrolysis of terminal non-reducing N-acetyl-D-hexosamine residues in N-acetyl-beta-D-hexosaminides.</text>
        <dbReference type="EC" id="3.2.1.52"/>
    </reaction>
</comment>
<keyword evidence="4 11" id="KW-0378">Hydrolase</keyword>
<evidence type="ECO:0000313" key="12">
    <source>
        <dbReference type="Proteomes" id="UP001237737"/>
    </source>
</evidence>
<dbReference type="Pfam" id="PF02838">
    <property type="entry name" value="Glyco_hydro_20b"/>
    <property type="match status" value="1"/>
</dbReference>
<sequence length="779" mass="85090">MIQATTIRTVRHWSRLFAIGLAWFDGGVAHATEPPLIPLPVEVRTASGTLDIDARTAITFAPGDAEAEAAARYLAEELHRSRGLTLAVTATARPATRSIVLRSDPKASVEQREGYSLDVDGDGAHIVSRDAAGLFYGAVTFWQLATADGKHGSTHVPGVSIRDWPRFEWRGLMLDVARHFHDVATVKQVLDAMAEHKLNVFHWHLSDDQGWRIEIERYPLLTRVGGWRTPPGAGTHGEPMRYGGFYTQEQIRDVVAYASARHITVVPELDMPGHAQAAVASYPDIVGVNGDHPTVSVDWGVNPYLYNVDDKSFTFIENVLDEVMALFPSTYIHLGGDEAVKDQWKDSPAVQARMKSLGITDENALQSWFTDRLGDYLAKHGRRLIGWDEILEGGLPRTASVMSWRGVQGAIDAAKKDHDVVLAPAGWMYFDNLQSDRADEPNGRLSVLALERVYGFEPVDASLTPEQARHVLGTEAALWTEFIPSARHIQHALFPRVDAMAEIAWSPRGTRSWQGFLQRLPAQMRRYAVLDIAASDTAFAPAIHIDGDIARILQDGKATVRIDNQTAFGTVRYTTDGSTPGTGAKAYTAPFTVTLPTTVRAITFAPDGTPMAGVRARTIDRDNLLTRHNGELMKCPDGSLGLRMPLLPDLAAMDTPVYDVDLFHACWVYPKAPLGGVKGIRIEAARLARNYGLAHELSKVVSYPARTANGELEVHQDSCTGPMLASFPLPAGKALGESIVLQGDIPALHGEHDLCLRVTAPTDGPLYGLGSVKLTGSYP</sequence>
<dbReference type="InterPro" id="IPR025705">
    <property type="entry name" value="Beta_hexosaminidase_sua/sub"/>
</dbReference>
<dbReference type="RefSeq" id="WP_306850371.1">
    <property type="nucleotide sequence ID" value="NZ_JAUSSK010000003.1"/>
</dbReference>
<evidence type="ECO:0000259" key="9">
    <source>
        <dbReference type="Pfam" id="PF02838"/>
    </source>
</evidence>
<feature type="domain" description="Beta-hexosaminidase bacterial type N-terminal" evidence="9">
    <location>
        <begin position="34"/>
        <end position="164"/>
    </location>
</feature>
<feature type="domain" description="GH29D-like beta-sandwich" evidence="10">
    <location>
        <begin position="557"/>
        <end position="609"/>
    </location>
</feature>
<dbReference type="InterPro" id="IPR015882">
    <property type="entry name" value="HEX_bac_N"/>
</dbReference>
<dbReference type="Proteomes" id="UP001237737">
    <property type="component" value="Unassembled WGS sequence"/>
</dbReference>
<protein>
    <recommendedName>
        <fullName evidence="3">beta-N-acetylhexosaminidase</fullName>
        <ecNumber evidence="3">3.2.1.52</ecNumber>
    </recommendedName>
    <alternativeName>
        <fullName evidence="6">Beta-N-acetylhexosaminidase</fullName>
    </alternativeName>
    <alternativeName>
        <fullName evidence="7">N-acetyl-beta-glucosaminidase</fullName>
    </alternativeName>
</protein>
<evidence type="ECO:0000256" key="7">
    <source>
        <dbReference type="ARBA" id="ARBA00033000"/>
    </source>
</evidence>
<evidence type="ECO:0000256" key="2">
    <source>
        <dbReference type="ARBA" id="ARBA00006285"/>
    </source>
</evidence>
<evidence type="ECO:0000256" key="3">
    <source>
        <dbReference type="ARBA" id="ARBA00012663"/>
    </source>
</evidence>
<dbReference type="PANTHER" id="PTHR22600">
    <property type="entry name" value="BETA-HEXOSAMINIDASE"/>
    <property type="match status" value="1"/>
</dbReference>
<feature type="domain" description="Glycoside hydrolase family 20 catalytic" evidence="8">
    <location>
        <begin position="167"/>
        <end position="507"/>
    </location>
</feature>
<dbReference type="EMBL" id="JAUSSK010000003">
    <property type="protein sequence ID" value="MDQ0010285.1"/>
    <property type="molecule type" value="Genomic_DNA"/>
</dbReference>
<dbReference type="EC" id="3.2.1.52" evidence="3"/>
<comment type="similarity">
    <text evidence="2">Belongs to the glycosyl hydrolase 20 family.</text>
</comment>
<comment type="caution">
    <text evidence="11">The sequence shown here is derived from an EMBL/GenBank/DDBJ whole genome shotgun (WGS) entry which is preliminary data.</text>
</comment>
<organism evidence="11 12">
    <name type="scientific">Luteibacter jiangsuensis</name>
    <dbReference type="NCBI Taxonomy" id="637577"/>
    <lineage>
        <taxon>Bacteria</taxon>
        <taxon>Pseudomonadati</taxon>
        <taxon>Pseudomonadota</taxon>
        <taxon>Gammaproteobacteria</taxon>
        <taxon>Lysobacterales</taxon>
        <taxon>Rhodanobacteraceae</taxon>
        <taxon>Luteibacter</taxon>
    </lineage>
</organism>
<evidence type="ECO:0000256" key="4">
    <source>
        <dbReference type="ARBA" id="ARBA00022801"/>
    </source>
</evidence>
<dbReference type="Gene3D" id="3.20.20.80">
    <property type="entry name" value="Glycosidases"/>
    <property type="match status" value="1"/>
</dbReference>
<dbReference type="GO" id="GO:0004563">
    <property type="term" value="F:beta-N-acetylhexosaminidase activity"/>
    <property type="evidence" value="ECO:0007669"/>
    <property type="project" value="UniProtKB-EC"/>
</dbReference>
<dbReference type="PRINTS" id="PR00738">
    <property type="entry name" value="GLHYDRLASE20"/>
</dbReference>
<evidence type="ECO:0000259" key="10">
    <source>
        <dbReference type="Pfam" id="PF13290"/>
    </source>
</evidence>
<dbReference type="Pfam" id="PF13290">
    <property type="entry name" value="CHB_HEX_C_1"/>
    <property type="match status" value="1"/>
</dbReference>
<keyword evidence="5 11" id="KW-0326">Glycosidase</keyword>
<evidence type="ECO:0000313" key="11">
    <source>
        <dbReference type="EMBL" id="MDQ0010285.1"/>
    </source>
</evidence>
<dbReference type="SUPFAM" id="SSF55545">
    <property type="entry name" value="beta-N-acetylhexosaminidase-like domain"/>
    <property type="match status" value="1"/>
</dbReference>
<name>A0ABT9SZW1_9GAMM</name>
<accession>A0ABT9SZW1</accession>